<feature type="domain" description="Polypeptide-transport-associated ShlB-type" evidence="6">
    <location>
        <begin position="65"/>
        <end position="138"/>
    </location>
</feature>
<accession>A0ABT5JTU8</accession>
<dbReference type="Proteomes" id="UP001221208">
    <property type="component" value="Unassembled WGS sequence"/>
</dbReference>
<dbReference type="InterPro" id="IPR005565">
    <property type="entry name" value="Hemolysn_activator_HlyB_C"/>
</dbReference>
<dbReference type="Pfam" id="PF03865">
    <property type="entry name" value="ShlB"/>
    <property type="match status" value="1"/>
</dbReference>
<feature type="chain" id="PRO_5045407444" evidence="4">
    <location>
        <begin position="20"/>
        <end position="551"/>
    </location>
</feature>
<dbReference type="RefSeq" id="WP_273668801.1">
    <property type="nucleotide sequence ID" value="NZ_JAQQXR010000001.1"/>
</dbReference>
<keyword evidence="2" id="KW-0812">Transmembrane</keyword>
<keyword evidence="3" id="KW-0998">Cell outer membrane</keyword>
<evidence type="ECO:0000256" key="1">
    <source>
        <dbReference type="ARBA" id="ARBA00022452"/>
    </source>
</evidence>
<dbReference type="InterPro" id="IPR051544">
    <property type="entry name" value="TPS_OM_transporter"/>
</dbReference>
<dbReference type="EMBL" id="JAQQXR010000001">
    <property type="protein sequence ID" value="MDC8756173.1"/>
    <property type="molecule type" value="Genomic_DNA"/>
</dbReference>
<dbReference type="Pfam" id="PF08479">
    <property type="entry name" value="POTRA_2"/>
    <property type="match status" value="1"/>
</dbReference>
<evidence type="ECO:0000256" key="3">
    <source>
        <dbReference type="ARBA" id="ARBA00023237"/>
    </source>
</evidence>
<name>A0ABT5JTU8_9BURK</name>
<reference evidence="7 8" key="1">
    <citation type="submission" date="2022-10" db="EMBL/GenBank/DDBJ databases">
        <title>Janthinobacterium sp. hw3 Genome sequencing.</title>
        <authorList>
            <person name="Park S."/>
        </authorList>
    </citation>
    <scope>NUCLEOTIDE SEQUENCE [LARGE SCALE GENOMIC DNA]</scope>
    <source>
        <strain evidence="8">hw3</strain>
    </source>
</reference>
<organism evidence="7 8">
    <name type="scientific">Janthinobacterium fluminis</name>
    <dbReference type="NCBI Taxonomy" id="2987524"/>
    <lineage>
        <taxon>Bacteria</taxon>
        <taxon>Pseudomonadati</taxon>
        <taxon>Pseudomonadota</taxon>
        <taxon>Betaproteobacteria</taxon>
        <taxon>Burkholderiales</taxon>
        <taxon>Oxalobacteraceae</taxon>
        <taxon>Janthinobacterium</taxon>
    </lineage>
</organism>
<proteinExistence type="predicted"/>
<evidence type="ECO:0000313" key="7">
    <source>
        <dbReference type="EMBL" id="MDC8756173.1"/>
    </source>
</evidence>
<evidence type="ECO:0000256" key="2">
    <source>
        <dbReference type="ARBA" id="ARBA00022692"/>
    </source>
</evidence>
<evidence type="ECO:0000256" key="4">
    <source>
        <dbReference type="SAM" id="SignalP"/>
    </source>
</evidence>
<evidence type="ECO:0000259" key="5">
    <source>
        <dbReference type="Pfam" id="PF03865"/>
    </source>
</evidence>
<evidence type="ECO:0000259" key="6">
    <source>
        <dbReference type="Pfam" id="PF08479"/>
    </source>
</evidence>
<evidence type="ECO:0000313" key="8">
    <source>
        <dbReference type="Proteomes" id="UP001221208"/>
    </source>
</evidence>
<dbReference type="PANTHER" id="PTHR34597:SF1">
    <property type="entry name" value="HEME_HEMOPEXIN TRANSPORTER PROTEIN HUXB"/>
    <property type="match status" value="1"/>
</dbReference>
<gene>
    <name evidence="7" type="ORF">OIK44_01060</name>
</gene>
<sequence>MASKLFPLALLAVSQGAFAVDPPGAGSQIQQVPPVPLPQKRAPEIRIQQGAVAPAVLDDHEKILVKRLRVEAGGGVPEAELLAATGFQPDSELTLAQLRAMAAKVADLYHSRGYFLAQAFLPAQDIEDGGVTIAVLEGRYGNVSLRNSSRVADGLAGAVLGGLGQGEPIATAPLERRLLLLSDMPGVEVRSTLVPGASVGASDLIVEVVPGSRVNGSVDADNQGNRYTGTKRVGATLNVNELLGYADVATVRAFTSAEGLNYARLSYQGQFGLAKGGLAYTAMHYRLGEEFASLEANGTARIASVYGSYPLIRSRNNSLYAQLNYDSKRFQDKADVSGALADKHVKVWMANLNGDRRGSGGASTYSLTWTSGKVDIRSAAALAADQATVGSNGHFDKWSLSLMHLHSLAENTSLFASLSVQMASKNLDISEKMGLGGVGAVRAYPGGEGYADQGYVLSLELRRNLPDFGAALPGQLQALAFVDTGTVSLNKHPWAAGENRKTLSGAGLGLTWMGQNGLALKLYYAHKLGGAVATSAPDSASRVWLQAVKYF</sequence>
<keyword evidence="1" id="KW-0472">Membrane</keyword>
<dbReference type="PANTHER" id="PTHR34597">
    <property type="entry name" value="SLR1661 PROTEIN"/>
    <property type="match status" value="1"/>
</dbReference>
<keyword evidence="4" id="KW-0732">Signal</keyword>
<dbReference type="Gene3D" id="2.40.160.50">
    <property type="entry name" value="membrane protein fhac: a member of the omp85/tpsb transporter family"/>
    <property type="match status" value="1"/>
</dbReference>
<dbReference type="Gene3D" id="3.10.20.310">
    <property type="entry name" value="membrane protein fhac"/>
    <property type="match status" value="1"/>
</dbReference>
<protein>
    <submittedName>
        <fullName evidence="7">ShlB/FhaC/HecB family hemolysin secretion/activation protein</fullName>
    </submittedName>
</protein>
<feature type="signal peptide" evidence="4">
    <location>
        <begin position="1"/>
        <end position="19"/>
    </location>
</feature>
<comment type="caution">
    <text evidence="7">The sequence shown here is derived from an EMBL/GenBank/DDBJ whole genome shotgun (WGS) entry which is preliminary data.</text>
</comment>
<feature type="domain" description="Haemolysin activator HlyB C-terminal" evidence="5">
    <location>
        <begin position="200"/>
        <end position="511"/>
    </location>
</feature>
<keyword evidence="8" id="KW-1185">Reference proteome</keyword>
<keyword evidence="1" id="KW-1134">Transmembrane beta strand</keyword>
<dbReference type="InterPro" id="IPR013686">
    <property type="entry name" value="Polypept-transport_assoc_ShlB"/>
</dbReference>